<dbReference type="RefSeq" id="WP_164450544.1">
    <property type="nucleotide sequence ID" value="NZ_JAAIJQ010000002.1"/>
</dbReference>
<feature type="transmembrane region" description="Helical" evidence="10">
    <location>
        <begin position="70"/>
        <end position="95"/>
    </location>
</feature>
<dbReference type="InterPro" id="IPR006303">
    <property type="entry name" value="FliR"/>
</dbReference>
<keyword evidence="4 10" id="KW-1003">Cell membrane</keyword>
<comment type="caution">
    <text evidence="11">The sequence shown here is derived from an EMBL/GenBank/DDBJ whole genome shotgun (WGS) entry which is preliminary data.</text>
</comment>
<keyword evidence="11" id="KW-0969">Cilium</keyword>
<keyword evidence="7 10" id="KW-0472">Membrane</keyword>
<evidence type="ECO:0000256" key="3">
    <source>
        <dbReference type="ARBA" id="ARBA00021717"/>
    </source>
</evidence>
<comment type="subcellular location">
    <subcellularLocation>
        <location evidence="10">Cell membrane</location>
        <topology evidence="10">Multi-pass membrane protein</topology>
    </subcellularLocation>
    <subcellularLocation>
        <location evidence="10">Bacterial flagellum basal body</location>
    </subcellularLocation>
</comment>
<feature type="transmembrane region" description="Helical" evidence="10">
    <location>
        <begin position="128"/>
        <end position="151"/>
    </location>
</feature>
<dbReference type="GO" id="GO:0006605">
    <property type="term" value="P:protein targeting"/>
    <property type="evidence" value="ECO:0007669"/>
    <property type="project" value="UniProtKB-UniRule"/>
</dbReference>
<dbReference type="PANTHER" id="PTHR30065">
    <property type="entry name" value="FLAGELLAR BIOSYNTHETIC PROTEIN FLIR"/>
    <property type="match status" value="1"/>
</dbReference>
<feature type="transmembrane region" description="Helical" evidence="10">
    <location>
        <begin position="41"/>
        <end position="58"/>
    </location>
</feature>
<keyword evidence="8 10" id="KW-0975">Bacterial flagellum</keyword>
<keyword evidence="11" id="KW-0282">Flagellum</keyword>
<keyword evidence="12" id="KW-1185">Reference proteome</keyword>
<keyword evidence="11" id="KW-0966">Cell projection</keyword>
<dbReference type="GO" id="GO:0044780">
    <property type="term" value="P:bacterial-type flagellum assembly"/>
    <property type="evidence" value="ECO:0007669"/>
    <property type="project" value="UniProtKB-UniRule"/>
</dbReference>
<dbReference type="AlphaFoldDB" id="A0A6M0JV81"/>
<dbReference type="Pfam" id="PF01311">
    <property type="entry name" value="Bac_export_1"/>
    <property type="match status" value="1"/>
</dbReference>
<comment type="function">
    <text evidence="1 10">Role in flagellar biosynthesis.</text>
</comment>
<evidence type="ECO:0000256" key="7">
    <source>
        <dbReference type="ARBA" id="ARBA00023136"/>
    </source>
</evidence>
<evidence type="ECO:0000313" key="12">
    <source>
        <dbReference type="Proteomes" id="UP000483379"/>
    </source>
</evidence>
<keyword evidence="6 10" id="KW-1133">Transmembrane helix</keyword>
<protein>
    <recommendedName>
        <fullName evidence="3 9">Flagellar biosynthetic protein FliR</fullName>
    </recommendedName>
</protein>
<evidence type="ECO:0000256" key="1">
    <source>
        <dbReference type="ARBA" id="ARBA00002578"/>
    </source>
</evidence>
<evidence type="ECO:0000256" key="2">
    <source>
        <dbReference type="ARBA" id="ARBA00009772"/>
    </source>
</evidence>
<comment type="similarity">
    <text evidence="2 10">Belongs to the FliR/MopE/SpaR family.</text>
</comment>
<dbReference type="GO" id="GO:0005886">
    <property type="term" value="C:plasma membrane"/>
    <property type="evidence" value="ECO:0007669"/>
    <property type="project" value="UniProtKB-SubCell"/>
</dbReference>
<reference evidence="11 12" key="1">
    <citation type="submission" date="2020-02" db="EMBL/GenBank/DDBJ databases">
        <title>Genome sequences of Thiorhodococcus mannitoliphagus and Thiorhodococcus minor, purple sulfur photosynthetic bacteria in the gammaproteobacterial family, Chromatiaceae.</title>
        <authorList>
            <person name="Aviles F.A."/>
            <person name="Meyer T.E."/>
            <person name="Kyndt J.A."/>
        </authorList>
    </citation>
    <scope>NUCLEOTIDE SEQUENCE [LARGE SCALE GENOMIC DNA]</scope>
    <source>
        <strain evidence="11 12">DSM 11518</strain>
    </source>
</reference>
<dbReference type="Proteomes" id="UP000483379">
    <property type="component" value="Unassembled WGS sequence"/>
</dbReference>
<organism evidence="11 12">
    <name type="scientific">Thiorhodococcus minor</name>
    <dbReference type="NCBI Taxonomy" id="57489"/>
    <lineage>
        <taxon>Bacteria</taxon>
        <taxon>Pseudomonadati</taxon>
        <taxon>Pseudomonadota</taxon>
        <taxon>Gammaproteobacteria</taxon>
        <taxon>Chromatiales</taxon>
        <taxon>Chromatiaceae</taxon>
        <taxon>Thiorhodococcus</taxon>
    </lineage>
</organism>
<dbReference type="PRINTS" id="PR00953">
    <property type="entry name" value="TYPE3IMRPROT"/>
</dbReference>
<evidence type="ECO:0000256" key="6">
    <source>
        <dbReference type="ARBA" id="ARBA00022989"/>
    </source>
</evidence>
<proteinExistence type="inferred from homology"/>
<name>A0A6M0JV81_9GAMM</name>
<dbReference type="PANTHER" id="PTHR30065:SF8">
    <property type="entry name" value="FLAGELLAR BIOSYNTHETIC PROTEIN FLIR"/>
    <property type="match status" value="1"/>
</dbReference>
<dbReference type="InterPro" id="IPR002010">
    <property type="entry name" value="T3SS_IM_R"/>
</dbReference>
<sequence length="257" mass="27229">MSFAAEDIFAWVSSFIWPFVRISAMLLVAPVFGARNVNVRARLAMGFLLALVVAPQLTETPSIDPLSLGGLVVAIHQVVVGIAMGFVMQMVFSALTQAGESIALSMGLGFASAMDPVGGVQVPMVSQYYMILATLIFLALDGHLILIELLLRSFETLPIAAEGLTTDQLWAIVGFGSTMYAAAVLIALPAVTSLLLVNIAMGVITRAAPQLNIFAVGFPLTLLAGFIIILLTMPSLPARIGELLMAAFPLIQQLTRA</sequence>
<gene>
    <name evidence="11" type="primary">fliR</name>
    <name evidence="11" type="ORF">G3446_01120</name>
</gene>
<evidence type="ECO:0000256" key="8">
    <source>
        <dbReference type="ARBA" id="ARBA00023143"/>
    </source>
</evidence>
<evidence type="ECO:0000256" key="5">
    <source>
        <dbReference type="ARBA" id="ARBA00022692"/>
    </source>
</evidence>
<feature type="transmembrane region" description="Helical" evidence="10">
    <location>
        <begin position="15"/>
        <end position="34"/>
    </location>
</feature>
<dbReference type="NCBIfam" id="TIGR01400">
    <property type="entry name" value="fliR"/>
    <property type="match status" value="1"/>
</dbReference>
<feature type="transmembrane region" description="Helical" evidence="10">
    <location>
        <begin position="213"/>
        <end position="233"/>
    </location>
</feature>
<dbReference type="GO" id="GO:0009425">
    <property type="term" value="C:bacterial-type flagellum basal body"/>
    <property type="evidence" value="ECO:0007669"/>
    <property type="project" value="UniProtKB-SubCell"/>
</dbReference>
<feature type="transmembrane region" description="Helical" evidence="10">
    <location>
        <begin position="172"/>
        <end position="201"/>
    </location>
</feature>
<dbReference type="EMBL" id="JAAIJQ010000002">
    <property type="protein sequence ID" value="NEV60503.1"/>
    <property type="molecule type" value="Genomic_DNA"/>
</dbReference>
<evidence type="ECO:0000256" key="4">
    <source>
        <dbReference type="ARBA" id="ARBA00022475"/>
    </source>
</evidence>
<evidence type="ECO:0000256" key="10">
    <source>
        <dbReference type="RuleBase" id="RU362071"/>
    </source>
</evidence>
<keyword evidence="5 10" id="KW-0812">Transmembrane</keyword>
<accession>A0A6M0JV81</accession>
<evidence type="ECO:0000313" key="11">
    <source>
        <dbReference type="EMBL" id="NEV60503.1"/>
    </source>
</evidence>
<evidence type="ECO:0000256" key="9">
    <source>
        <dbReference type="NCBIfam" id="TIGR01400"/>
    </source>
</evidence>